<dbReference type="KEGG" id="bbgw:UT28_C0001G0483"/>
<sequence length="120" mass="14230">MDSSNFKLMSEDEIKDVLDKDLLDLLDAQGISEEQKTEFYQKMTQAIQNRVIIRIDNRLNDSEREQWLELIDKNDHKEMEDFLKSKNIEVAKLIVEEAIIYKMQLMSLYKQVESKKSVKS</sequence>
<proteinExistence type="predicted"/>
<evidence type="ECO:0000313" key="1">
    <source>
        <dbReference type="EMBL" id="AKM82288.1"/>
    </source>
</evidence>
<evidence type="ECO:0000313" key="2">
    <source>
        <dbReference type="Proteomes" id="UP000035648"/>
    </source>
</evidence>
<gene>
    <name evidence="1" type="ORF">UT28_C0001G0483</name>
</gene>
<reference evidence="1 2" key="1">
    <citation type="journal article" date="2015" name="Nature">
        <title>rRNA introns, odd ribosomes, and small enigmatic genomes across a large radiation of phyla.</title>
        <authorList>
            <person name="Brown C.T."/>
            <person name="Hug L.A."/>
            <person name="Thomas B.C."/>
            <person name="Sharon I."/>
            <person name="Castelle C.J."/>
            <person name="Singh A."/>
            <person name="Wilkins M.J."/>
            <person name="Williams K.H."/>
            <person name="Banfield J.F."/>
        </authorList>
    </citation>
    <scope>NUCLEOTIDE SEQUENCE [LARGE SCALE GENOMIC DNA]</scope>
</reference>
<name>A0A0G4B4G1_9BACT</name>
<dbReference type="AlphaFoldDB" id="A0A0G4B4G1"/>
<dbReference type="STRING" id="1618337.UT28_C0001G0483"/>
<organism evidence="1 2">
    <name type="scientific">Berkelbacteria bacterium GW2011_GWE1_39_12</name>
    <dbReference type="NCBI Taxonomy" id="1618337"/>
    <lineage>
        <taxon>Bacteria</taxon>
        <taxon>Candidatus Berkelbacteria</taxon>
    </lineage>
</organism>
<accession>A0A0G4B4G1</accession>
<protein>
    <submittedName>
        <fullName evidence="1">Uncharacterized protein</fullName>
    </submittedName>
</protein>
<dbReference type="Proteomes" id="UP000035648">
    <property type="component" value="Chromosome"/>
</dbReference>
<dbReference type="EMBL" id="CP011213">
    <property type="protein sequence ID" value="AKM82288.1"/>
    <property type="molecule type" value="Genomic_DNA"/>
</dbReference>